<dbReference type="AlphaFoldDB" id="A0A7C4VB15"/>
<name>A0A7C4VB15_9DEIN</name>
<dbReference type="Proteomes" id="UP000885759">
    <property type="component" value="Unassembled WGS sequence"/>
</dbReference>
<feature type="repeat" description="ANK" evidence="1">
    <location>
        <begin position="229"/>
        <end position="265"/>
    </location>
</feature>
<protein>
    <submittedName>
        <fullName evidence="2">Ankyrin repeat domain-containing protein</fullName>
    </submittedName>
</protein>
<dbReference type="SUPFAM" id="SSF48403">
    <property type="entry name" value="Ankyrin repeat"/>
    <property type="match status" value="2"/>
</dbReference>
<feature type="repeat" description="ANK" evidence="1">
    <location>
        <begin position="435"/>
        <end position="467"/>
    </location>
</feature>
<keyword evidence="1" id="KW-0040">ANK repeat</keyword>
<proteinExistence type="predicted"/>
<dbReference type="Pfam" id="PF13606">
    <property type="entry name" value="Ank_3"/>
    <property type="match status" value="1"/>
</dbReference>
<feature type="repeat" description="ANK" evidence="1">
    <location>
        <begin position="301"/>
        <end position="333"/>
    </location>
</feature>
<feature type="repeat" description="ANK" evidence="1">
    <location>
        <begin position="57"/>
        <end position="93"/>
    </location>
</feature>
<dbReference type="PROSITE" id="PS50088">
    <property type="entry name" value="ANK_REPEAT"/>
    <property type="match status" value="11"/>
</dbReference>
<dbReference type="PRINTS" id="PR01415">
    <property type="entry name" value="ANKYRIN"/>
</dbReference>
<gene>
    <name evidence="2" type="ORF">ENK37_00700</name>
</gene>
<feature type="repeat" description="ANK" evidence="1">
    <location>
        <begin position="401"/>
        <end position="434"/>
    </location>
</feature>
<reference evidence="2" key="1">
    <citation type="journal article" date="2020" name="mSystems">
        <title>Genome- and Community-Level Interaction Insights into Carbon Utilization and Element Cycling Functions of Hydrothermarchaeota in Hydrothermal Sediment.</title>
        <authorList>
            <person name="Zhou Z."/>
            <person name="Liu Y."/>
            <person name="Xu W."/>
            <person name="Pan J."/>
            <person name="Luo Z.H."/>
            <person name="Li M."/>
        </authorList>
    </citation>
    <scope>NUCLEOTIDE SEQUENCE [LARGE SCALE GENOMIC DNA]</scope>
    <source>
        <strain evidence="2">HyVt-570</strain>
    </source>
</reference>
<dbReference type="Gene3D" id="1.25.40.20">
    <property type="entry name" value="Ankyrin repeat-containing domain"/>
    <property type="match status" value="5"/>
</dbReference>
<feature type="repeat" description="ANK" evidence="1">
    <location>
        <begin position="94"/>
        <end position="127"/>
    </location>
</feature>
<dbReference type="PANTHER" id="PTHR24118:SF99">
    <property type="entry name" value="POTE ANKYRIN DOMAIN FAMILY MEMBER 3C-RELATED"/>
    <property type="match status" value="1"/>
</dbReference>
<dbReference type="PANTHER" id="PTHR24118">
    <property type="entry name" value="POTE ANKYRIN DOMAIN"/>
    <property type="match status" value="1"/>
</dbReference>
<dbReference type="InterPro" id="IPR036770">
    <property type="entry name" value="Ankyrin_rpt-contain_sf"/>
</dbReference>
<evidence type="ECO:0000313" key="2">
    <source>
        <dbReference type="EMBL" id="HGY08564.1"/>
    </source>
</evidence>
<accession>A0A7C4VB15</accession>
<feature type="repeat" description="ANK" evidence="1">
    <location>
        <begin position="266"/>
        <end position="300"/>
    </location>
</feature>
<feature type="repeat" description="ANK" evidence="1">
    <location>
        <begin position="195"/>
        <end position="228"/>
    </location>
</feature>
<feature type="repeat" description="ANK" evidence="1">
    <location>
        <begin position="468"/>
        <end position="501"/>
    </location>
</feature>
<dbReference type="PROSITE" id="PS50297">
    <property type="entry name" value="ANK_REP_REGION"/>
    <property type="match status" value="11"/>
</dbReference>
<comment type="caution">
    <text evidence="2">The sequence shown here is derived from an EMBL/GenBank/DDBJ whole genome shotgun (WGS) entry which is preliminary data.</text>
</comment>
<dbReference type="SMART" id="SM00248">
    <property type="entry name" value="ANK"/>
    <property type="match status" value="12"/>
</dbReference>
<feature type="repeat" description="ANK" evidence="1">
    <location>
        <begin position="128"/>
        <end position="161"/>
    </location>
</feature>
<organism evidence="2">
    <name type="scientific">Oceanithermus profundus</name>
    <dbReference type="NCBI Taxonomy" id="187137"/>
    <lineage>
        <taxon>Bacteria</taxon>
        <taxon>Thermotogati</taxon>
        <taxon>Deinococcota</taxon>
        <taxon>Deinococci</taxon>
        <taxon>Thermales</taxon>
        <taxon>Thermaceae</taxon>
        <taxon>Oceanithermus</taxon>
    </lineage>
</organism>
<dbReference type="InterPro" id="IPR002110">
    <property type="entry name" value="Ankyrin_rpt"/>
</dbReference>
<dbReference type="Pfam" id="PF13637">
    <property type="entry name" value="Ank_4"/>
    <property type="match status" value="1"/>
</dbReference>
<evidence type="ECO:0000256" key="1">
    <source>
        <dbReference type="PROSITE-ProRule" id="PRU00023"/>
    </source>
</evidence>
<dbReference type="EMBL" id="DRPZ01000018">
    <property type="protein sequence ID" value="HGY08564.1"/>
    <property type="molecule type" value="Genomic_DNA"/>
</dbReference>
<sequence length="535" mass="56946">MRRLFFFVVVGWLVVVSTVLANPEERLVDPAYWQTMTPQRLEQLLGDGARLELVDGEGRTPLHLAARYADAAALRVLLERWRDRGLDVDPLDDEGLTPLLTAAAYRSDGEGLRLLVSFGADLELRNDAGETPLHLAARLNPELEVMRALIELGADREAEDDDGWTPLLSAASSGRADKIGLLLELGVRVDPRSSDGASALHLAAANAPDDEAVRRLLQAGLAPDLTDDDGWTPLHAAAVFNRGEGVTDVLAALLGAGASLEAKTAIGETPLHVAARMAERPEAVVAFLLDRGADVSARDDDGWTPLHGAATAGHASVIRMLVAAGAEVDARDHRTFTPLLLLADWGGEPEAARALVDLGADVRALDRWRRNVLHLAVVSSGPEDLEAWVKLGAVLEGRSSIGETPLHVAARLGDDPEVLKSLVRLGAELEARDGDGWTPFLSAARAGAEGNVRALAALGADVNARSKLGRNALHLAVQFAEDEALINLLVELGVEAAVPDAAGAYPWNLLMKNPNLADTDMAVGLYPIGLHPEER</sequence>
<feature type="repeat" description="ANK" evidence="1">
    <location>
        <begin position="162"/>
        <end position="194"/>
    </location>
</feature>
<dbReference type="Pfam" id="PF12796">
    <property type="entry name" value="Ank_2"/>
    <property type="match status" value="3"/>
</dbReference>